<name>A0A8S5LLZ6_9CAUD</name>
<evidence type="ECO:0000313" key="1">
    <source>
        <dbReference type="EMBL" id="DAD70871.1"/>
    </source>
</evidence>
<organism evidence="1">
    <name type="scientific">Siphoviridae sp. ctvok7</name>
    <dbReference type="NCBI Taxonomy" id="2827596"/>
    <lineage>
        <taxon>Viruses</taxon>
        <taxon>Duplodnaviria</taxon>
        <taxon>Heunggongvirae</taxon>
        <taxon>Uroviricota</taxon>
        <taxon>Caudoviricetes</taxon>
    </lineage>
</organism>
<accession>A0A8S5LLZ6</accession>
<proteinExistence type="predicted"/>
<reference evidence="1" key="1">
    <citation type="journal article" date="2021" name="Proc. Natl. Acad. Sci. U.S.A.">
        <title>A Catalog of Tens of Thousands of Viruses from Human Metagenomes Reveals Hidden Associations with Chronic Diseases.</title>
        <authorList>
            <person name="Tisza M.J."/>
            <person name="Buck C.B."/>
        </authorList>
    </citation>
    <scope>NUCLEOTIDE SEQUENCE</scope>
    <source>
        <strain evidence="1">Ctvok7</strain>
    </source>
</reference>
<sequence length="31" mass="3240">MRAPDGDGTVITGFIAVIVSIKPHPLCNCIT</sequence>
<dbReference type="EMBL" id="BK015871">
    <property type="protein sequence ID" value="DAD70871.1"/>
    <property type="molecule type" value="Genomic_DNA"/>
</dbReference>
<protein>
    <submittedName>
        <fullName evidence="1">Uncharacterized protein</fullName>
    </submittedName>
</protein>